<dbReference type="AlphaFoldDB" id="A0A0B5B6N0"/>
<keyword evidence="2" id="KW-1185">Reference proteome</keyword>
<protein>
    <submittedName>
        <fullName evidence="1">Exonuclease</fullName>
    </submittedName>
</protein>
<accession>A0A0B5B6N0</accession>
<evidence type="ECO:0000313" key="1">
    <source>
        <dbReference type="EMBL" id="AJE02198.1"/>
    </source>
</evidence>
<dbReference type="STRING" id="345632.GPICK_01350"/>
<dbReference type="Proteomes" id="UP000057609">
    <property type="component" value="Chromosome"/>
</dbReference>
<dbReference type="InterPro" id="IPR007476">
    <property type="entry name" value="RdgC"/>
</dbReference>
<organism evidence="1 2">
    <name type="scientific">Geobacter pickeringii</name>
    <dbReference type="NCBI Taxonomy" id="345632"/>
    <lineage>
        <taxon>Bacteria</taxon>
        <taxon>Pseudomonadati</taxon>
        <taxon>Thermodesulfobacteriota</taxon>
        <taxon>Desulfuromonadia</taxon>
        <taxon>Geobacterales</taxon>
        <taxon>Geobacteraceae</taxon>
        <taxon>Geobacter</taxon>
    </lineage>
</organism>
<sequence>MGILSNTTAICQFRVAGDLPAGDLYPWIAENLAKQSFEPIDHNAAEQSTGWVHLDDHRQMSFDVPAAFWRDHHAVFTLRRDQRKLPAALLKAYLQVAEHEHLSANPGLNRVPKQKREELKEAVRVNLLAKTLPVPSAWDAVWDTRTGIISFTSLSAPIIELFEAQFKKTFEGARLVAIHPYARAEALVADELKPSLERANLATSEAAIDLIRSNQWLGWDFLLWLLHRTMTESSEYRVTRPGPALADDRFVAYLNDRLVLMSAGEAGTQKITVAGPQDHFREALTALANGKRITEATLYLEKEENIWKMTLKGELFHFASLKTPKVTVEKGETVDERSEKEAAFYEKMFVLDEGLQLFDSLFATFLELRLGNGWGSELARIEGWLAGE</sequence>
<dbReference type="OrthoDB" id="9793997at2"/>
<keyword evidence="1" id="KW-0269">Exonuclease</keyword>
<dbReference type="KEGG" id="gpi:GPICK_01350"/>
<dbReference type="EMBL" id="CP009788">
    <property type="protein sequence ID" value="AJE02198.1"/>
    <property type="molecule type" value="Genomic_DNA"/>
</dbReference>
<keyword evidence="1" id="KW-0540">Nuclease</keyword>
<proteinExistence type="predicted"/>
<dbReference type="RefSeq" id="WP_039739850.1">
    <property type="nucleotide sequence ID" value="NZ_CP009788.1"/>
</dbReference>
<evidence type="ECO:0000313" key="2">
    <source>
        <dbReference type="Proteomes" id="UP000057609"/>
    </source>
</evidence>
<reference evidence="1 2" key="1">
    <citation type="journal article" date="2015" name="Genome Announc.">
        <title>Complete Genome of Geobacter pickeringii G13T, a Metal-Reducing Isolate from Sedimentary Kaolin Deposits.</title>
        <authorList>
            <person name="Badalamenti J.P."/>
            <person name="Bond D.R."/>
        </authorList>
    </citation>
    <scope>NUCLEOTIDE SEQUENCE [LARGE SCALE GENOMIC DNA]</scope>
    <source>
        <strain evidence="1 2">G13</strain>
    </source>
</reference>
<dbReference type="GO" id="GO:0006310">
    <property type="term" value="P:DNA recombination"/>
    <property type="evidence" value="ECO:0007669"/>
    <property type="project" value="InterPro"/>
</dbReference>
<keyword evidence="1" id="KW-0378">Hydrolase</keyword>
<gene>
    <name evidence="1" type="ORF">GPICK_01350</name>
</gene>
<dbReference type="HOGENOM" id="CLU_709501_0_0_7"/>
<name>A0A0B5B6N0_9BACT</name>
<dbReference type="Pfam" id="PF04381">
    <property type="entry name" value="RdgC"/>
    <property type="match status" value="1"/>
</dbReference>
<dbReference type="GO" id="GO:0004527">
    <property type="term" value="F:exonuclease activity"/>
    <property type="evidence" value="ECO:0007669"/>
    <property type="project" value="UniProtKB-KW"/>
</dbReference>